<accession>A0A1H6RL62</accession>
<keyword evidence="5 8" id="KW-0732">Signal</keyword>
<organism evidence="9 10">
    <name type="scientific">Azotobacter beijerinckii</name>
    <dbReference type="NCBI Taxonomy" id="170623"/>
    <lineage>
        <taxon>Bacteria</taxon>
        <taxon>Pseudomonadati</taxon>
        <taxon>Pseudomonadota</taxon>
        <taxon>Gammaproteobacteria</taxon>
        <taxon>Pseudomonadales</taxon>
        <taxon>Pseudomonadaceae</taxon>
        <taxon>Azotobacter</taxon>
    </lineage>
</organism>
<dbReference type="PANTHER" id="PTHR35093:SF8">
    <property type="entry name" value="OUTER MEMBRANE PROTEIN NMB0088-RELATED"/>
    <property type="match status" value="1"/>
</dbReference>
<protein>
    <submittedName>
        <fullName evidence="9">Long-chain fatty acid transport protein</fullName>
    </submittedName>
</protein>
<dbReference type="Pfam" id="PF03349">
    <property type="entry name" value="Toluene_X"/>
    <property type="match status" value="1"/>
</dbReference>
<comment type="similarity">
    <text evidence="2">Belongs to the OmpP1/FadL family.</text>
</comment>
<evidence type="ECO:0000256" key="4">
    <source>
        <dbReference type="ARBA" id="ARBA00022692"/>
    </source>
</evidence>
<keyword evidence="3" id="KW-1134">Transmembrane beta strand</keyword>
<dbReference type="EMBL" id="FNYO01000009">
    <property type="protein sequence ID" value="SEI55236.1"/>
    <property type="molecule type" value="Genomic_DNA"/>
</dbReference>
<evidence type="ECO:0000256" key="3">
    <source>
        <dbReference type="ARBA" id="ARBA00022452"/>
    </source>
</evidence>
<evidence type="ECO:0000256" key="2">
    <source>
        <dbReference type="ARBA" id="ARBA00008163"/>
    </source>
</evidence>
<comment type="subcellular location">
    <subcellularLocation>
        <location evidence="1">Cell outer membrane</location>
        <topology evidence="1">Multi-pass membrane protein</topology>
    </subcellularLocation>
</comment>
<evidence type="ECO:0000256" key="8">
    <source>
        <dbReference type="SAM" id="SignalP"/>
    </source>
</evidence>
<name>A0A1H6RL62_9GAMM</name>
<dbReference type="GO" id="GO:0015483">
    <property type="term" value="F:long-chain fatty acid transporting porin activity"/>
    <property type="evidence" value="ECO:0007669"/>
    <property type="project" value="TreeGrafter"/>
</dbReference>
<evidence type="ECO:0000313" key="9">
    <source>
        <dbReference type="EMBL" id="SEI55236.1"/>
    </source>
</evidence>
<keyword evidence="6" id="KW-0472">Membrane</keyword>
<keyword evidence="7" id="KW-0998">Cell outer membrane</keyword>
<evidence type="ECO:0000256" key="1">
    <source>
        <dbReference type="ARBA" id="ARBA00004571"/>
    </source>
</evidence>
<evidence type="ECO:0000313" key="10">
    <source>
        <dbReference type="Proteomes" id="UP000199005"/>
    </source>
</evidence>
<keyword evidence="4" id="KW-0812">Transmembrane</keyword>
<dbReference type="Proteomes" id="UP000199005">
    <property type="component" value="Unassembled WGS sequence"/>
</dbReference>
<reference evidence="9 10" key="1">
    <citation type="submission" date="2016-10" db="EMBL/GenBank/DDBJ databases">
        <authorList>
            <person name="de Groot N.N."/>
        </authorList>
    </citation>
    <scope>NUCLEOTIDE SEQUENCE [LARGE SCALE GENOMIC DNA]</scope>
    <source>
        <strain evidence="9 10">DSM 1041</strain>
    </source>
</reference>
<dbReference type="PANTHER" id="PTHR35093">
    <property type="entry name" value="OUTER MEMBRANE PROTEIN NMB0088-RELATED"/>
    <property type="match status" value="1"/>
</dbReference>
<dbReference type="AlphaFoldDB" id="A0A1H6RL62"/>
<dbReference type="RefSeq" id="WP_090897884.1">
    <property type="nucleotide sequence ID" value="NZ_FNYO01000009.1"/>
</dbReference>
<dbReference type="STRING" id="170623.SAMN04244579_01114"/>
<evidence type="ECO:0000256" key="7">
    <source>
        <dbReference type="ARBA" id="ARBA00023237"/>
    </source>
</evidence>
<dbReference type="GO" id="GO:0009279">
    <property type="term" value="C:cell outer membrane"/>
    <property type="evidence" value="ECO:0007669"/>
    <property type="project" value="UniProtKB-SubCell"/>
</dbReference>
<feature type="signal peptide" evidence="8">
    <location>
        <begin position="1"/>
        <end position="21"/>
    </location>
</feature>
<sequence length="280" mass="29673">MPTRQVLFGLALLGAAGTGWADDAMFNLAEGPAAAGSRAPAGMAFPPLGTPPAYRDSDTIAGVSLGQLYRLGKNTWLGVASASSYEQDLDERSGVASPVANLALGFLEANRLIADTRAPRTVTASVAHRLDSGWMLSASVGWQGQGWGGLDRSANEAQALGAATSGTAEHQYRDTWRLALGAEQQLSERLSWSVGVRYGSSSRAGKGRTPTDPLPENLRLAAGLRYQMDEGMELQFGYSLIRFGASPDRSSNRGRTDNILPSEPANSTLRIVGGGMVWRF</sequence>
<dbReference type="InterPro" id="IPR005017">
    <property type="entry name" value="OMPP1/FadL/TodX"/>
</dbReference>
<dbReference type="Gene3D" id="2.40.160.60">
    <property type="entry name" value="Outer membrane protein transport protein (OMPP1/FadL/TodX)"/>
    <property type="match status" value="1"/>
</dbReference>
<dbReference type="SUPFAM" id="SSF56935">
    <property type="entry name" value="Porins"/>
    <property type="match status" value="1"/>
</dbReference>
<feature type="chain" id="PRO_5011760135" evidence="8">
    <location>
        <begin position="22"/>
        <end position="280"/>
    </location>
</feature>
<evidence type="ECO:0000256" key="6">
    <source>
        <dbReference type="ARBA" id="ARBA00023136"/>
    </source>
</evidence>
<proteinExistence type="inferred from homology"/>
<evidence type="ECO:0000256" key="5">
    <source>
        <dbReference type="ARBA" id="ARBA00022729"/>
    </source>
</evidence>
<gene>
    <name evidence="9" type="ORF">SAMN04244579_01114</name>
</gene>